<dbReference type="PANTHER" id="PTHR19836:SF30">
    <property type="entry name" value="RIBOSOMAL PROTEIN S14"/>
    <property type="match status" value="1"/>
</dbReference>
<evidence type="ECO:0000256" key="2">
    <source>
        <dbReference type="ARBA" id="ARBA00009083"/>
    </source>
</evidence>
<dbReference type="GO" id="GO:0015935">
    <property type="term" value="C:small ribosomal subunit"/>
    <property type="evidence" value="ECO:0007669"/>
    <property type="project" value="TreeGrafter"/>
</dbReference>
<dbReference type="RefSeq" id="YP_009495441.1">
    <property type="nucleotide sequence ID" value="NC_037987.1"/>
</dbReference>
<evidence type="ECO:0000256" key="7">
    <source>
        <dbReference type="ARBA" id="ARBA00042804"/>
    </source>
</evidence>
<dbReference type="PANTHER" id="PTHR19836">
    <property type="entry name" value="30S RIBOSOMAL PROTEIN S14"/>
    <property type="match status" value="1"/>
</dbReference>
<geneLocation type="mitochondrion" evidence="8"/>
<dbReference type="EMBL" id="MG271846">
    <property type="protein sequence ID" value="AWQ64088.1"/>
    <property type="molecule type" value="Genomic_DNA"/>
</dbReference>
<reference evidence="8" key="1">
    <citation type="journal article" date="2018" name="Genome Biol. Evol.">
        <title>Recurrent loss, horizontal transfer, and the obscure origins of mitochondrial introns in diatoms (Bacillariophyta).</title>
        <authorList>
            <person name="Guillory W.X."/>
            <person name="Onyshchenko A."/>
            <person name="Ruck E.C."/>
            <person name="Parks M."/>
            <person name="Nakov T."/>
            <person name="Wickett N.J."/>
            <person name="Alverson A.J."/>
        </authorList>
    </citation>
    <scope>NUCLEOTIDE SEQUENCE</scope>
    <source>
        <strain evidence="8">UTEX FD354</strain>
    </source>
</reference>
<dbReference type="GO" id="GO:0005739">
    <property type="term" value="C:mitochondrion"/>
    <property type="evidence" value="ECO:0007669"/>
    <property type="project" value="UniProtKB-SubCell"/>
</dbReference>
<gene>
    <name evidence="8" type="primary">rps14</name>
</gene>
<comment type="subcellular location">
    <subcellularLocation>
        <location evidence="1">Mitochondrion</location>
    </subcellularLocation>
</comment>
<evidence type="ECO:0000256" key="1">
    <source>
        <dbReference type="ARBA" id="ARBA00004173"/>
    </source>
</evidence>
<proteinExistence type="inferred from homology"/>
<organism evidence="8">
    <name type="scientific">Eunotia naegelii</name>
    <dbReference type="NCBI Taxonomy" id="1458866"/>
    <lineage>
        <taxon>Eukaryota</taxon>
        <taxon>Sar</taxon>
        <taxon>Stramenopiles</taxon>
        <taxon>Ochrophyta</taxon>
        <taxon>Bacillariophyta</taxon>
        <taxon>Bacillariophyceae</taxon>
        <taxon>Eunotiophycidae</taxon>
        <taxon>Eunotiales</taxon>
        <taxon>Eunotiaceae</taxon>
        <taxon>Eunotia</taxon>
    </lineage>
</organism>
<comment type="similarity">
    <text evidence="2">Belongs to the universal ribosomal protein uS14 family.</text>
</comment>
<evidence type="ECO:0000256" key="3">
    <source>
        <dbReference type="ARBA" id="ARBA00022980"/>
    </source>
</evidence>
<evidence type="ECO:0000313" key="8">
    <source>
        <dbReference type="EMBL" id="AWQ64088.1"/>
    </source>
</evidence>
<evidence type="ECO:0000256" key="5">
    <source>
        <dbReference type="ARBA" id="ARBA00023274"/>
    </source>
</evidence>
<dbReference type="InterPro" id="IPR001209">
    <property type="entry name" value="Ribosomal_uS14"/>
</dbReference>
<keyword evidence="5" id="KW-0687">Ribonucleoprotein</keyword>
<protein>
    <recommendedName>
        <fullName evidence="6">Small ribosomal subunit protein uS14m</fullName>
    </recommendedName>
    <alternativeName>
        <fullName evidence="7">Ribosomal protein S14, mitochondrial</fullName>
    </alternativeName>
</protein>
<dbReference type="GO" id="GO:0003735">
    <property type="term" value="F:structural constituent of ribosome"/>
    <property type="evidence" value="ECO:0007669"/>
    <property type="project" value="InterPro"/>
</dbReference>
<dbReference type="SUPFAM" id="SSF57716">
    <property type="entry name" value="Glucocorticoid receptor-like (DNA-binding domain)"/>
    <property type="match status" value="1"/>
</dbReference>
<keyword evidence="4 8" id="KW-0496">Mitochondrion</keyword>
<dbReference type="GO" id="GO:0006412">
    <property type="term" value="P:translation"/>
    <property type="evidence" value="ECO:0007669"/>
    <property type="project" value="InterPro"/>
</dbReference>
<dbReference type="Pfam" id="PF00253">
    <property type="entry name" value="Ribosomal_S14"/>
    <property type="match status" value="1"/>
</dbReference>
<evidence type="ECO:0000256" key="4">
    <source>
        <dbReference type="ARBA" id="ARBA00023128"/>
    </source>
</evidence>
<keyword evidence="3 8" id="KW-0689">Ribosomal protein</keyword>
<dbReference type="AlphaFoldDB" id="A0A2U9GHX6"/>
<accession>A0A2U9GHX6</accession>
<name>A0A2U9GHX6_9STRA</name>
<sequence>MKILNIKNKKIRQVIKKLEQSRFIFKTISKNTNLFYLTRWKAFFKLKSLPKTSSKTIITNRCIITRRKKRLTKILNVSRLVFLNFARSAEISGIRKAVW</sequence>
<dbReference type="GeneID" id="36957371"/>
<evidence type="ECO:0000256" key="6">
    <source>
        <dbReference type="ARBA" id="ARBA00040774"/>
    </source>
</evidence>
<dbReference type="Gene3D" id="1.10.287.1480">
    <property type="match status" value="1"/>
</dbReference>